<dbReference type="Gene3D" id="3.40.50.970">
    <property type="match status" value="1"/>
</dbReference>
<protein>
    <submittedName>
        <fullName evidence="4">Pyruvate synthase subunit PorA</fullName>
        <ecNumber evidence="4">1.2.7.1</ecNumber>
    </submittedName>
</protein>
<feature type="domain" description="Pyruvate flavodoxin/ferredoxin oxidoreductase pyrimidine binding" evidence="2">
    <location>
        <begin position="14"/>
        <end position="224"/>
    </location>
</feature>
<dbReference type="InterPro" id="IPR029061">
    <property type="entry name" value="THDP-binding"/>
</dbReference>
<reference evidence="4" key="1">
    <citation type="submission" date="2019-03" db="EMBL/GenBank/DDBJ databases">
        <authorList>
            <person name="Hao L."/>
        </authorList>
    </citation>
    <scope>NUCLEOTIDE SEQUENCE</scope>
</reference>
<dbReference type="GO" id="GO:0006979">
    <property type="term" value="P:response to oxidative stress"/>
    <property type="evidence" value="ECO:0007669"/>
    <property type="project" value="TreeGrafter"/>
</dbReference>
<evidence type="ECO:0000313" key="4">
    <source>
        <dbReference type="EMBL" id="VFU15619.1"/>
    </source>
</evidence>
<dbReference type="PANTHER" id="PTHR32154:SF0">
    <property type="entry name" value="PYRUVATE-FLAVODOXIN OXIDOREDUCTASE-RELATED"/>
    <property type="match status" value="1"/>
</dbReference>
<dbReference type="InterPro" id="IPR009014">
    <property type="entry name" value="Transketo_C/PFOR_II"/>
</dbReference>
<evidence type="ECO:0000259" key="3">
    <source>
        <dbReference type="Pfam" id="PF17147"/>
    </source>
</evidence>
<keyword evidence="4" id="KW-0670">Pyruvate</keyword>
<dbReference type="EMBL" id="CAADRM010000107">
    <property type="protein sequence ID" value="VFU15619.1"/>
    <property type="molecule type" value="Genomic_DNA"/>
</dbReference>
<dbReference type="AlphaFoldDB" id="A0A485M3N7"/>
<dbReference type="Pfam" id="PF17147">
    <property type="entry name" value="PFOR_II"/>
    <property type="match status" value="1"/>
</dbReference>
<proteinExistence type="predicted"/>
<gene>
    <name evidence="4" type="primary">porA</name>
    <name evidence="4" type="ORF">SCFA_430008</name>
</gene>
<evidence type="ECO:0000259" key="2">
    <source>
        <dbReference type="Pfam" id="PF01855"/>
    </source>
</evidence>
<name>A0A485M3N7_9ZZZZ</name>
<dbReference type="InterPro" id="IPR050722">
    <property type="entry name" value="Pyruvate:ferred/Flavod_OxRd"/>
</dbReference>
<dbReference type="FunFam" id="3.40.50.970:FF:000012">
    <property type="entry name" value="Pyruvate:ferredoxin (Flavodoxin) oxidoreductase"/>
    <property type="match status" value="1"/>
</dbReference>
<accession>A0A485M3N7</accession>
<dbReference type="CDD" id="cd07034">
    <property type="entry name" value="TPP_PYR_PFOR_IOR-alpha_like"/>
    <property type="match status" value="1"/>
</dbReference>
<feature type="domain" description="Pyruvate:ferredoxin oxidoreductase core" evidence="3">
    <location>
        <begin position="269"/>
        <end position="373"/>
    </location>
</feature>
<dbReference type="Gene3D" id="3.40.50.920">
    <property type="match status" value="1"/>
</dbReference>
<dbReference type="InterPro" id="IPR033412">
    <property type="entry name" value="PFOR_II"/>
</dbReference>
<dbReference type="InterPro" id="IPR002880">
    <property type="entry name" value="Pyrv_Fd/Flavodoxin_OxRdtase_N"/>
</dbReference>
<organism evidence="4">
    <name type="scientific">anaerobic digester metagenome</name>
    <dbReference type="NCBI Taxonomy" id="1263854"/>
    <lineage>
        <taxon>unclassified sequences</taxon>
        <taxon>metagenomes</taxon>
        <taxon>ecological metagenomes</taxon>
    </lineage>
</organism>
<dbReference type="EC" id="1.2.7.1" evidence="4"/>
<dbReference type="Pfam" id="PF01855">
    <property type="entry name" value="POR_N"/>
    <property type="match status" value="1"/>
</dbReference>
<dbReference type="SUPFAM" id="SSF52518">
    <property type="entry name" value="Thiamin diphosphate-binding fold (THDP-binding)"/>
    <property type="match status" value="1"/>
</dbReference>
<dbReference type="PANTHER" id="PTHR32154">
    <property type="entry name" value="PYRUVATE-FLAVODOXIN OXIDOREDUCTASE-RELATED"/>
    <property type="match status" value="1"/>
</dbReference>
<sequence>MQIIETGNTAAALGVKLARAQVIAAYPITPQTPLTEKLSEFIESGEMKAEYIPVESEHSALAICIAAASAGARSFTATSSNGLLYMHEQIQWAAGARLPLVMCVANRGVGAPWNIWNDHQDSISQRDTGWIQIYANDHQQIIDSVLKAFCLAEEVMIPVMVCYDGYILSHTHMPFDVPDSETADAFLPPYQPPYALDPADPANLNTVTMPECRPDVRGDIAPGYMEIRHLLQHDLIEAIPALMRVEERFRAVFGRGGNPYIEPYRCDDADYIAVSLGSLSYQLHGVVDALRAEGVRAGVLSVHLYRPFPDKIIVEALDGCSGVIVFEKALSYGYQGPLCSDIKSALYRHAQGRPFVTNYILGLGGREITTQDLYEALKASCSPDGGAGEETRWIGLKLHTRGMQT</sequence>
<dbReference type="GO" id="GO:0019164">
    <property type="term" value="F:pyruvate synthase activity"/>
    <property type="evidence" value="ECO:0007669"/>
    <property type="project" value="UniProtKB-EC"/>
</dbReference>
<keyword evidence="1 4" id="KW-0560">Oxidoreductase</keyword>
<dbReference type="SUPFAM" id="SSF52922">
    <property type="entry name" value="TK C-terminal domain-like"/>
    <property type="match status" value="1"/>
</dbReference>
<evidence type="ECO:0000256" key="1">
    <source>
        <dbReference type="ARBA" id="ARBA00023002"/>
    </source>
</evidence>